<dbReference type="Pfam" id="PF05834">
    <property type="entry name" value="Lycopene_cycl"/>
    <property type="match status" value="1"/>
</dbReference>
<dbReference type="Proteomes" id="UP000249016">
    <property type="component" value="Unassembled WGS sequence"/>
</dbReference>
<dbReference type="RefSeq" id="WP_111342775.1">
    <property type="nucleotide sequence ID" value="NZ_QLII01000001.1"/>
</dbReference>
<gene>
    <name evidence="1" type="ORF">HMF3257_13305</name>
</gene>
<accession>A0A327NI97</accession>
<reference evidence="1 2" key="1">
    <citation type="submission" date="2018-06" db="EMBL/GenBank/DDBJ databases">
        <title>Spirosoma sp. HMF3257 Genome sequencing and assembly.</title>
        <authorList>
            <person name="Kang H."/>
            <person name="Cha I."/>
            <person name="Kim H."/>
            <person name="Kang J."/>
            <person name="Joh K."/>
        </authorList>
    </citation>
    <scope>NUCLEOTIDE SEQUENCE [LARGE SCALE GENOMIC DNA]</scope>
    <source>
        <strain evidence="1 2">HMF3257</strain>
    </source>
</reference>
<dbReference type="Gene3D" id="3.50.50.60">
    <property type="entry name" value="FAD/NAD(P)-binding domain"/>
    <property type="match status" value="1"/>
</dbReference>
<protein>
    <submittedName>
        <fullName evidence="1">Lycopene cyclase</fullName>
    </submittedName>
</protein>
<dbReference type="InterPro" id="IPR036188">
    <property type="entry name" value="FAD/NAD-bd_sf"/>
</dbReference>
<name>A0A327NI97_9BACT</name>
<dbReference type="OrthoDB" id="24355at2"/>
<dbReference type="AlphaFoldDB" id="A0A327NI97"/>
<dbReference type="SUPFAM" id="SSF51905">
    <property type="entry name" value="FAD/NAD(P)-binding domain"/>
    <property type="match status" value="1"/>
</dbReference>
<comment type="caution">
    <text evidence="1">The sequence shown here is derived from an EMBL/GenBank/DDBJ whole genome shotgun (WGS) entry which is preliminary data.</text>
</comment>
<sequence>MKKYDFIIAGGGMAGLSLAYYLTQSPLSNRSILILDREQKNQNDRTWCFWERELNAVGSDQSSRTLAQLRPFESILFRTWRSLFFHGPTYAGELDMRGYQYKMLRSIDFYTFVETELAKWPTVERKQATIQRIKDTPQGGFVIADDEPYIADYVFDSTFTLKLDQPENHNLLQHFKGWVIKASTPCFDPKRPEIMDFRVDQQGDCRFVYVLPFDEKTALVEYTIFNSTLLFDAEYDVVLRQYIENFLTTDAYEICETEYGVIPMSDEPTQENPSDHIVRIGTSGGFTKASTGYTFHRTQRYLQDIVRNLAETGKPQRTIPWFTRRFKLYDSIFLNVLEKNRHPADDIFTRVYTENPRRVFKFLDEETHLFEEIRLFATMPFWPFLRAFFDVLRRKIAG</sequence>
<keyword evidence="2" id="KW-1185">Reference proteome</keyword>
<proteinExistence type="predicted"/>
<dbReference type="EMBL" id="QLII01000001">
    <property type="protein sequence ID" value="RAI74962.1"/>
    <property type="molecule type" value="Genomic_DNA"/>
</dbReference>
<organism evidence="1 2">
    <name type="scientific">Spirosoma telluris</name>
    <dbReference type="NCBI Taxonomy" id="2183553"/>
    <lineage>
        <taxon>Bacteria</taxon>
        <taxon>Pseudomonadati</taxon>
        <taxon>Bacteroidota</taxon>
        <taxon>Cytophagia</taxon>
        <taxon>Cytophagales</taxon>
        <taxon>Cytophagaceae</taxon>
        <taxon>Spirosoma</taxon>
    </lineage>
</organism>
<evidence type="ECO:0000313" key="1">
    <source>
        <dbReference type="EMBL" id="RAI74962.1"/>
    </source>
</evidence>
<evidence type="ECO:0000313" key="2">
    <source>
        <dbReference type="Proteomes" id="UP000249016"/>
    </source>
</evidence>